<accession>A0A3E2BP98</accession>
<protein>
    <submittedName>
        <fullName evidence="2">Uncharacterized protein</fullName>
    </submittedName>
</protein>
<comment type="caution">
    <text evidence="2">The sequence shown here is derived from an EMBL/GenBank/DDBJ whole genome shotgun (WGS) entry which is preliminary data.</text>
</comment>
<keyword evidence="1" id="KW-0812">Transmembrane</keyword>
<feature type="transmembrane region" description="Helical" evidence="1">
    <location>
        <begin position="30"/>
        <end position="48"/>
    </location>
</feature>
<proteinExistence type="predicted"/>
<organism evidence="2 3">
    <name type="scientific">Candidatus Saccharicenans subterraneus</name>
    <dbReference type="NCBI Taxonomy" id="2508984"/>
    <lineage>
        <taxon>Bacteria</taxon>
        <taxon>Candidatus Aminicenantota</taxon>
        <taxon>Candidatus Aminicenantia</taxon>
        <taxon>Candidatus Aminicenantales</taxon>
        <taxon>Candidatus Saccharicenantaceae</taxon>
        <taxon>Candidatus Saccharicenans</taxon>
    </lineage>
</organism>
<reference evidence="2 3" key="1">
    <citation type="submission" date="2018-08" db="EMBL/GenBank/DDBJ databases">
        <title>Genome analysis of the thermophilic bacterium of the candidate phylum Aminicenantes from deep subsurface aquifer revealed its physiology and ecological role.</title>
        <authorList>
            <person name="Kadnikov V.V."/>
            <person name="Mardanov A.V."/>
            <person name="Beletsky A.V."/>
            <person name="Karnachuk O.V."/>
            <person name="Ravin N.V."/>
        </authorList>
    </citation>
    <scope>NUCLEOTIDE SEQUENCE [LARGE SCALE GENOMIC DNA]</scope>
    <source>
        <strain evidence="2">BY38</strain>
    </source>
</reference>
<feature type="transmembrane region" description="Helical" evidence="1">
    <location>
        <begin position="7"/>
        <end position="24"/>
    </location>
</feature>
<evidence type="ECO:0000313" key="2">
    <source>
        <dbReference type="EMBL" id="RFT16456.1"/>
    </source>
</evidence>
<sequence>MAAFITFLYYLMVAFFAACFIWNFRRSRNWQSEVLYLIVLLPFLLRLFRLK</sequence>
<dbReference type="Proteomes" id="UP000257323">
    <property type="component" value="Unassembled WGS sequence"/>
</dbReference>
<gene>
    <name evidence="2" type="ORF">OP8BY_1634</name>
</gene>
<dbReference type="EMBL" id="QUAH01000003">
    <property type="protein sequence ID" value="RFT16456.1"/>
    <property type="molecule type" value="Genomic_DNA"/>
</dbReference>
<keyword evidence="1" id="KW-1133">Transmembrane helix</keyword>
<dbReference type="AlphaFoldDB" id="A0A3E2BP98"/>
<keyword evidence="1" id="KW-0472">Membrane</keyword>
<name>A0A3E2BP98_9BACT</name>
<evidence type="ECO:0000313" key="3">
    <source>
        <dbReference type="Proteomes" id="UP000257323"/>
    </source>
</evidence>
<evidence type="ECO:0000256" key="1">
    <source>
        <dbReference type="SAM" id="Phobius"/>
    </source>
</evidence>